<protein>
    <submittedName>
        <fullName evidence="12">Membrane protein</fullName>
    </submittedName>
</protein>
<evidence type="ECO:0000313" key="13">
    <source>
        <dbReference type="Proteomes" id="UP000614047"/>
    </source>
</evidence>
<feature type="transmembrane region" description="Helical" evidence="10">
    <location>
        <begin position="26"/>
        <end position="46"/>
    </location>
</feature>
<evidence type="ECO:0000313" key="12">
    <source>
        <dbReference type="EMBL" id="MBG6088464.1"/>
    </source>
</evidence>
<keyword evidence="5 10" id="KW-1133">Transmembrane helix</keyword>
<keyword evidence="6" id="KW-0560">Oxidoreductase</keyword>
<keyword evidence="4" id="KW-0874">Quinone</keyword>
<reference evidence="12" key="1">
    <citation type="submission" date="2020-11" db="EMBL/GenBank/DDBJ databases">
        <title>Sequencing the genomes of 1000 actinobacteria strains.</title>
        <authorList>
            <person name="Klenk H.-P."/>
        </authorList>
    </citation>
    <scope>NUCLEOTIDE SEQUENCE</scope>
    <source>
        <strain evidence="12">DSM 43175</strain>
    </source>
</reference>
<dbReference type="Pfam" id="PF07884">
    <property type="entry name" value="VKOR"/>
    <property type="match status" value="1"/>
</dbReference>
<dbReference type="SMART" id="SM00756">
    <property type="entry name" value="VKc"/>
    <property type="match status" value="1"/>
</dbReference>
<dbReference type="GO" id="GO:0016020">
    <property type="term" value="C:membrane"/>
    <property type="evidence" value="ECO:0007669"/>
    <property type="project" value="UniProtKB-SubCell"/>
</dbReference>
<evidence type="ECO:0000256" key="3">
    <source>
        <dbReference type="ARBA" id="ARBA00022692"/>
    </source>
</evidence>
<dbReference type="EMBL" id="JADOUA010000001">
    <property type="protein sequence ID" value="MBG6088464.1"/>
    <property type="molecule type" value="Genomic_DNA"/>
</dbReference>
<proteinExistence type="inferred from homology"/>
<dbReference type="InterPro" id="IPR038354">
    <property type="entry name" value="VKOR_sf"/>
</dbReference>
<dbReference type="Gene3D" id="1.20.1440.130">
    <property type="entry name" value="VKOR domain"/>
    <property type="match status" value="1"/>
</dbReference>
<evidence type="ECO:0000256" key="7">
    <source>
        <dbReference type="ARBA" id="ARBA00023136"/>
    </source>
</evidence>
<feature type="transmembrane region" description="Helical" evidence="10">
    <location>
        <begin position="134"/>
        <end position="157"/>
    </location>
</feature>
<evidence type="ECO:0000256" key="10">
    <source>
        <dbReference type="SAM" id="Phobius"/>
    </source>
</evidence>
<evidence type="ECO:0000259" key="11">
    <source>
        <dbReference type="SMART" id="SM00756"/>
    </source>
</evidence>
<dbReference type="RefSeq" id="WP_197011180.1">
    <property type="nucleotide sequence ID" value="NZ_BAABES010000020.1"/>
</dbReference>
<dbReference type="PANTHER" id="PTHR34573">
    <property type="entry name" value="VKC DOMAIN-CONTAINING PROTEIN"/>
    <property type="match status" value="1"/>
</dbReference>
<feature type="transmembrane region" description="Helical" evidence="10">
    <location>
        <begin position="111"/>
        <end position="128"/>
    </location>
</feature>
<dbReference type="PANTHER" id="PTHR34573:SF1">
    <property type="entry name" value="VITAMIN K EPOXIDE REDUCTASE DOMAIN-CONTAINING PROTEIN"/>
    <property type="match status" value="1"/>
</dbReference>
<dbReference type="GO" id="GO:0048038">
    <property type="term" value="F:quinone binding"/>
    <property type="evidence" value="ECO:0007669"/>
    <property type="project" value="UniProtKB-KW"/>
</dbReference>
<dbReference type="AlphaFoldDB" id="A0A931DGP2"/>
<organism evidence="12 13">
    <name type="scientific">Actinomadura viridis</name>
    <dbReference type="NCBI Taxonomy" id="58110"/>
    <lineage>
        <taxon>Bacteria</taxon>
        <taxon>Bacillati</taxon>
        <taxon>Actinomycetota</taxon>
        <taxon>Actinomycetes</taxon>
        <taxon>Streptosporangiales</taxon>
        <taxon>Thermomonosporaceae</taxon>
        <taxon>Actinomadura</taxon>
    </lineage>
</organism>
<evidence type="ECO:0000256" key="9">
    <source>
        <dbReference type="ARBA" id="ARBA00023284"/>
    </source>
</evidence>
<evidence type="ECO:0000256" key="2">
    <source>
        <dbReference type="ARBA" id="ARBA00006214"/>
    </source>
</evidence>
<keyword evidence="8" id="KW-1015">Disulfide bond</keyword>
<name>A0A931DGP2_9ACTN</name>
<keyword evidence="3 10" id="KW-0812">Transmembrane</keyword>
<evidence type="ECO:0000256" key="5">
    <source>
        <dbReference type="ARBA" id="ARBA00022989"/>
    </source>
</evidence>
<evidence type="ECO:0000256" key="6">
    <source>
        <dbReference type="ARBA" id="ARBA00023002"/>
    </source>
</evidence>
<dbReference type="CDD" id="cd12918">
    <property type="entry name" value="VKOR_arc"/>
    <property type="match status" value="1"/>
</dbReference>
<feature type="domain" description="Vitamin K epoxide reductase" evidence="11">
    <location>
        <begin position="25"/>
        <end position="159"/>
    </location>
</feature>
<evidence type="ECO:0000256" key="8">
    <source>
        <dbReference type="ARBA" id="ARBA00023157"/>
    </source>
</evidence>
<keyword evidence="13" id="KW-1185">Reference proteome</keyword>
<comment type="similarity">
    <text evidence="2">Belongs to the VKOR family.</text>
</comment>
<evidence type="ECO:0000256" key="4">
    <source>
        <dbReference type="ARBA" id="ARBA00022719"/>
    </source>
</evidence>
<comment type="subcellular location">
    <subcellularLocation>
        <location evidence="1">Membrane</location>
        <topology evidence="1">Multi-pass membrane protein</topology>
    </subcellularLocation>
</comment>
<feature type="transmembrane region" description="Helical" evidence="10">
    <location>
        <begin position="80"/>
        <end position="99"/>
    </location>
</feature>
<evidence type="ECO:0000256" key="1">
    <source>
        <dbReference type="ARBA" id="ARBA00004141"/>
    </source>
</evidence>
<dbReference type="GO" id="GO:0016491">
    <property type="term" value="F:oxidoreductase activity"/>
    <property type="evidence" value="ECO:0007669"/>
    <property type="project" value="UniProtKB-KW"/>
</dbReference>
<sequence length="167" mass="18146">MVQHAESRDETEDATSTASTPLARPAWFPVTAWVLTLVGLGISVYLTVVHYQESLLVCTTNSTVDCHAVTTSKYSELAGVPLPLLGLAFFIGFAALITPPALRSDRPVLRWGRLAGVCVGVLFVVYLVTAEILLGKICLWCTGVHAVTVLLFVLVLFDEFRRIGQVD</sequence>
<keyword evidence="7 10" id="KW-0472">Membrane</keyword>
<accession>A0A931DGP2</accession>
<dbReference type="Proteomes" id="UP000614047">
    <property type="component" value="Unassembled WGS sequence"/>
</dbReference>
<keyword evidence="9" id="KW-0676">Redox-active center</keyword>
<dbReference type="InterPro" id="IPR012932">
    <property type="entry name" value="VKOR"/>
</dbReference>
<gene>
    <name evidence="12" type="ORF">IW256_002577</name>
</gene>
<comment type="caution">
    <text evidence="12">The sequence shown here is derived from an EMBL/GenBank/DDBJ whole genome shotgun (WGS) entry which is preliminary data.</text>
</comment>